<evidence type="ECO:0000313" key="2">
    <source>
        <dbReference type="Proteomes" id="UP000732105"/>
    </source>
</evidence>
<evidence type="ECO:0000313" key="1">
    <source>
        <dbReference type="EMBL" id="NOU60810.1"/>
    </source>
</evidence>
<organism evidence="1 2">
    <name type="scientific">Marinifilum caeruleilacunae</name>
    <dbReference type="NCBI Taxonomy" id="2499076"/>
    <lineage>
        <taxon>Bacteria</taxon>
        <taxon>Pseudomonadati</taxon>
        <taxon>Bacteroidota</taxon>
        <taxon>Bacteroidia</taxon>
        <taxon>Marinilabiliales</taxon>
        <taxon>Marinifilaceae</taxon>
    </lineage>
</organism>
<protein>
    <recommendedName>
        <fullName evidence="3">RiboL-PSP-HEPN domain-containing protein</fullName>
    </recommendedName>
</protein>
<name>A0ABX1WXF3_9BACT</name>
<keyword evidence="2" id="KW-1185">Reference proteome</keyword>
<proteinExistence type="predicted"/>
<reference evidence="1 2" key="1">
    <citation type="submission" date="2018-12" db="EMBL/GenBank/DDBJ databases">
        <title>Marinifilum JC070 sp. nov., a marine bacterium isolated from Yongle Blue Hole in the South China Sea.</title>
        <authorList>
            <person name="Fu T."/>
        </authorList>
    </citation>
    <scope>NUCLEOTIDE SEQUENCE [LARGE SCALE GENOMIC DNA]</scope>
    <source>
        <strain evidence="1 2">JC070</strain>
    </source>
</reference>
<sequence length="272" mass="32318">MVKITKKILEIKNYRETRNSDSSDDFMLTISMNLIRNLGDRNNFIHKELDYYKENNKKLDKNLKIVTGLYVCSLITCWETFFRDLFIFLCDSDEAINDKLNESLKGEIPLDLTIGEFLARKYNFQNLNQTKEAFDSIFQRDTTTLTEYFTSEVFEGVLHKDYSLIFKWIHDGVFKENVDRVLEKGFEIRHKVTHDANYLIDFDSKLLAEIECVFQIIPQFFISSFAAKYSQNRLVFNIKEKYIRITDNPMKDEKNYAFNVKDFMAEDYEIVN</sequence>
<gene>
    <name evidence="1" type="ORF">ELS83_13380</name>
</gene>
<accession>A0ABX1WXF3</accession>
<dbReference type="EMBL" id="RZNH01000023">
    <property type="protein sequence ID" value="NOU60810.1"/>
    <property type="molecule type" value="Genomic_DNA"/>
</dbReference>
<dbReference type="RefSeq" id="WP_171596083.1">
    <property type="nucleotide sequence ID" value="NZ_RZNH01000023.1"/>
</dbReference>
<comment type="caution">
    <text evidence="1">The sequence shown here is derived from an EMBL/GenBank/DDBJ whole genome shotgun (WGS) entry which is preliminary data.</text>
</comment>
<evidence type="ECO:0008006" key="3">
    <source>
        <dbReference type="Google" id="ProtNLM"/>
    </source>
</evidence>
<dbReference type="Proteomes" id="UP000732105">
    <property type="component" value="Unassembled WGS sequence"/>
</dbReference>